<dbReference type="NCBIfam" id="TIGR01509">
    <property type="entry name" value="HAD-SF-IA-v3"/>
    <property type="match status" value="1"/>
</dbReference>
<proteinExistence type="predicted"/>
<dbReference type="EMBL" id="FTOQ01000002">
    <property type="protein sequence ID" value="SIS72635.1"/>
    <property type="molecule type" value="Genomic_DNA"/>
</dbReference>
<sequence>MPALLLGSIGVLAETSDIQRRAFNQAFAEAGLDWQWDRAEYARLLTQSGGRDRIARYAETRGETVDATALHARKSTFFRAALERGLPLRPGVADTIAEARTKGWRLAFVTSTSAANVDAILKATHLGRETFQLVTTAADATASKPAPDIYVHALLQLETLPQNAIAVEDNPDGLRAAQAAGIPCIAFPGELHTASTFTGATDRLERLSLPHDLKVA</sequence>
<dbReference type="Gene3D" id="3.40.50.1000">
    <property type="entry name" value="HAD superfamily/HAD-like"/>
    <property type="match status" value="1"/>
</dbReference>
<dbReference type="Pfam" id="PF13419">
    <property type="entry name" value="HAD_2"/>
    <property type="match status" value="1"/>
</dbReference>
<dbReference type="Proteomes" id="UP000186684">
    <property type="component" value="Unassembled WGS sequence"/>
</dbReference>
<dbReference type="SUPFAM" id="SSF56784">
    <property type="entry name" value="HAD-like"/>
    <property type="match status" value="1"/>
</dbReference>
<dbReference type="InterPro" id="IPR036412">
    <property type="entry name" value="HAD-like_sf"/>
</dbReference>
<dbReference type="STRING" id="633194.SAMN05421759_102664"/>
<reference evidence="2" key="1">
    <citation type="submission" date="2017-01" db="EMBL/GenBank/DDBJ databases">
        <authorList>
            <person name="Varghese N."/>
            <person name="Submissions S."/>
        </authorList>
    </citation>
    <scope>NUCLEOTIDE SEQUENCE [LARGE SCALE GENOMIC DNA]</scope>
    <source>
        <strain evidence="2">DSM 29430</strain>
    </source>
</reference>
<name>A0A1N7LFN5_9RHOB</name>
<dbReference type="Gene3D" id="1.10.150.240">
    <property type="entry name" value="Putative phosphatase, domain 2"/>
    <property type="match status" value="1"/>
</dbReference>
<organism evidence="1 2">
    <name type="scientific">Roseivivax lentus</name>
    <dbReference type="NCBI Taxonomy" id="633194"/>
    <lineage>
        <taxon>Bacteria</taxon>
        <taxon>Pseudomonadati</taxon>
        <taxon>Pseudomonadota</taxon>
        <taxon>Alphaproteobacteria</taxon>
        <taxon>Rhodobacterales</taxon>
        <taxon>Roseobacteraceae</taxon>
        <taxon>Roseivivax</taxon>
    </lineage>
</organism>
<accession>A0A1N7LFN5</accession>
<dbReference type="GO" id="GO:0016787">
    <property type="term" value="F:hydrolase activity"/>
    <property type="evidence" value="ECO:0007669"/>
    <property type="project" value="InterPro"/>
</dbReference>
<dbReference type="InterPro" id="IPR023198">
    <property type="entry name" value="PGP-like_dom2"/>
</dbReference>
<evidence type="ECO:0000313" key="1">
    <source>
        <dbReference type="EMBL" id="SIS72635.1"/>
    </source>
</evidence>
<protein>
    <submittedName>
        <fullName evidence="1">Haloacid dehalogenase superfamily, subfamily IA, variant 3 with third motif having DD or ED</fullName>
    </submittedName>
</protein>
<dbReference type="PANTHER" id="PTHR42896:SF2">
    <property type="entry name" value="CBBY-LIKE PROTEIN"/>
    <property type="match status" value="1"/>
</dbReference>
<dbReference type="PANTHER" id="PTHR42896">
    <property type="entry name" value="XYLULOSE-1,5-BISPHOSPHATE (XUBP) PHOSPHATASE"/>
    <property type="match status" value="1"/>
</dbReference>
<dbReference type="OrthoDB" id="9782449at2"/>
<dbReference type="InterPro" id="IPR023214">
    <property type="entry name" value="HAD_sf"/>
</dbReference>
<dbReference type="InterPro" id="IPR041492">
    <property type="entry name" value="HAD_2"/>
</dbReference>
<gene>
    <name evidence="1" type="ORF">SAMN05421759_102664</name>
</gene>
<evidence type="ECO:0000313" key="2">
    <source>
        <dbReference type="Proteomes" id="UP000186684"/>
    </source>
</evidence>
<dbReference type="AlphaFoldDB" id="A0A1N7LFN5"/>
<keyword evidence="2" id="KW-1185">Reference proteome</keyword>
<dbReference type="InterPro" id="IPR006439">
    <property type="entry name" value="HAD-SF_hydro_IA"/>
</dbReference>
<dbReference type="RefSeq" id="WP_076446275.1">
    <property type="nucleotide sequence ID" value="NZ_FTOQ01000002.1"/>
</dbReference>
<dbReference type="InterPro" id="IPR044999">
    <property type="entry name" value="CbbY-like"/>
</dbReference>